<reference evidence="7 8" key="1">
    <citation type="submission" date="2016-09" db="EMBL/GenBank/DDBJ databases">
        <title>Chromobacterium muskegensis sp. nov., an insecticidal bacterium isolated from Sphagnum bogs.</title>
        <authorList>
            <person name="Sparks M.E."/>
            <person name="Blackburn M.B."/>
            <person name="Gundersen-Rindal D.E."/>
            <person name="Mitchell A."/>
            <person name="Farrar R."/>
            <person name="Kuhar D."/>
        </authorList>
    </citation>
    <scope>NUCLEOTIDE SEQUENCE [LARGE SCALE GENOMIC DNA]</scope>
    <source>
        <strain evidence="7 8">37-2</strain>
    </source>
</reference>
<comment type="caution">
    <text evidence="7">The sequence shown here is derived from an EMBL/GenBank/DDBJ whole genome shotgun (WGS) entry which is preliminary data.</text>
</comment>
<dbReference type="GO" id="GO:0016020">
    <property type="term" value="C:membrane"/>
    <property type="evidence" value="ECO:0007669"/>
    <property type="project" value="UniProtKB-SubCell"/>
</dbReference>
<feature type="transmembrane region" description="Helical" evidence="5">
    <location>
        <begin position="21"/>
        <end position="40"/>
    </location>
</feature>
<gene>
    <name evidence="7" type="ORF">BI347_01485</name>
</gene>
<keyword evidence="3 5" id="KW-1133">Transmembrane helix</keyword>
<evidence type="ECO:0000313" key="8">
    <source>
        <dbReference type="Proteomes" id="UP000180088"/>
    </source>
</evidence>
<feature type="transmembrane region" description="Helical" evidence="5">
    <location>
        <begin position="84"/>
        <end position="105"/>
    </location>
</feature>
<dbReference type="Proteomes" id="UP000180088">
    <property type="component" value="Unassembled WGS sequence"/>
</dbReference>
<evidence type="ECO:0000256" key="4">
    <source>
        <dbReference type="ARBA" id="ARBA00023136"/>
    </source>
</evidence>
<comment type="subcellular location">
    <subcellularLocation>
        <location evidence="1">Membrane</location>
        <topology evidence="1">Multi-pass membrane protein</topology>
    </subcellularLocation>
</comment>
<proteinExistence type="predicted"/>
<evidence type="ECO:0000256" key="1">
    <source>
        <dbReference type="ARBA" id="ARBA00004141"/>
    </source>
</evidence>
<dbReference type="OrthoDB" id="8596198at2"/>
<evidence type="ECO:0000256" key="2">
    <source>
        <dbReference type="ARBA" id="ARBA00022692"/>
    </source>
</evidence>
<keyword evidence="2 5" id="KW-0812">Transmembrane</keyword>
<feature type="transmembrane region" description="Helical" evidence="5">
    <location>
        <begin position="117"/>
        <end position="136"/>
    </location>
</feature>
<evidence type="ECO:0000256" key="5">
    <source>
        <dbReference type="SAM" id="Phobius"/>
    </source>
</evidence>
<feature type="transmembrane region" description="Helical" evidence="5">
    <location>
        <begin position="298"/>
        <end position="315"/>
    </location>
</feature>
<dbReference type="InterPro" id="IPR049453">
    <property type="entry name" value="Memb_transporter_dom"/>
</dbReference>
<organism evidence="7 8">
    <name type="scientific">Chromobacterium sphagni</name>
    <dbReference type="NCBI Taxonomy" id="1903179"/>
    <lineage>
        <taxon>Bacteria</taxon>
        <taxon>Pseudomonadati</taxon>
        <taxon>Pseudomonadota</taxon>
        <taxon>Betaproteobacteria</taxon>
        <taxon>Neisseriales</taxon>
        <taxon>Chromobacteriaceae</taxon>
        <taxon>Chromobacterium</taxon>
    </lineage>
</organism>
<dbReference type="RefSeq" id="WP_071115165.1">
    <property type="nucleotide sequence ID" value="NZ_MKCS01000001.1"/>
</dbReference>
<dbReference type="EMBL" id="MKCS01000001">
    <property type="protein sequence ID" value="OHX12323.1"/>
    <property type="molecule type" value="Genomic_DNA"/>
</dbReference>
<evidence type="ECO:0000313" key="7">
    <source>
        <dbReference type="EMBL" id="OHX12323.1"/>
    </source>
</evidence>
<dbReference type="AlphaFoldDB" id="A0A1S1WYF8"/>
<accession>A0A1S1WYF8</accession>
<feature type="transmembrane region" description="Helical" evidence="5">
    <location>
        <begin position="273"/>
        <end position="292"/>
    </location>
</feature>
<keyword evidence="4 5" id="KW-0472">Membrane</keyword>
<feature type="domain" description="Integral membrane bound transporter" evidence="6">
    <location>
        <begin position="185"/>
        <end position="307"/>
    </location>
</feature>
<sequence length="329" mass="36059">MPHRKLALHSLGWLRYQRRRILRAGQISALLFAPAVGLALAGHAAAVFLFALAANYSVLCMILARRLQPWSVPAIPALYLAGRLCVGQPLAMALLLSACLALLAASARRGLHKGMQFWVFALLLGNMTPTAAIAPWQEAGWMLLGASYGGALARIGLADWFQALPGAAAADARRYAWHLLPWGMLAWLAGNWMHGAHAWWLPLAVVAIPDPSPERMLWLARERAIGTLAGTLLSGLLYWTLLWLSLAPVWHVLALCLLQMLLLITIRHSFRVFIAMLTALVLSLLPPTQLAHGMLERVADTLIAAMLLGALAWFLRQRRPLPRAQDSSD</sequence>
<name>A0A1S1WYF8_9NEIS</name>
<evidence type="ECO:0000256" key="3">
    <source>
        <dbReference type="ARBA" id="ARBA00022989"/>
    </source>
</evidence>
<evidence type="ECO:0000259" key="6">
    <source>
        <dbReference type="Pfam" id="PF13515"/>
    </source>
</evidence>
<dbReference type="Pfam" id="PF13515">
    <property type="entry name" value="FUSC_2"/>
    <property type="match status" value="1"/>
</dbReference>
<protein>
    <recommendedName>
        <fullName evidence="6">Integral membrane bound transporter domain-containing protein</fullName>
    </recommendedName>
</protein>